<dbReference type="Pfam" id="PF00400">
    <property type="entry name" value="WD40"/>
    <property type="match status" value="2"/>
</dbReference>
<reference evidence="8 9" key="1">
    <citation type="submission" date="2023-01" db="EMBL/GenBank/DDBJ databases">
        <title>Analysis of 21 Apiospora genomes using comparative genomics revels a genus with tremendous synthesis potential of carbohydrate active enzymes and secondary metabolites.</title>
        <authorList>
            <person name="Sorensen T."/>
        </authorList>
    </citation>
    <scope>NUCLEOTIDE SEQUENCE [LARGE SCALE GENOMIC DNA]</scope>
    <source>
        <strain evidence="8 9">CBS 114990</strain>
    </source>
</reference>
<comment type="caution">
    <text evidence="8">The sequence shown here is derived from an EMBL/GenBank/DDBJ whole genome shotgun (WGS) entry which is preliminary data.</text>
</comment>
<evidence type="ECO:0000313" key="9">
    <source>
        <dbReference type="Proteomes" id="UP001433268"/>
    </source>
</evidence>
<evidence type="ECO:0000256" key="2">
    <source>
        <dbReference type="ARBA" id="ARBA00022574"/>
    </source>
</evidence>
<feature type="region of interest" description="Disordered" evidence="7">
    <location>
        <begin position="417"/>
        <end position="454"/>
    </location>
</feature>
<dbReference type="InterPro" id="IPR051243">
    <property type="entry name" value="PcG_WD-repeat"/>
</dbReference>
<dbReference type="RefSeq" id="XP_066666997.1">
    <property type="nucleotide sequence ID" value="XM_066811655.1"/>
</dbReference>
<protein>
    <submittedName>
        <fullName evidence="8">Polycomb protein eed-B</fullName>
    </submittedName>
</protein>
<dbReference type="PROSITE" id="PS50294">
    <property type="entry name" value="WD_REPEATS_REGION"/>
    <property type="match status" value="2"/>
</dbReference>
<feature type="repeat" description="WD" evidence="6">
    <location>
        <begin position="206"/>
        <end position="247"/>
    </location>
</feature>
<dbReference type="Gene3D" id="2.130.10.10">
    <property type="entry name" value="YVTN repeat-like/Quinoprotein amine dehydrogenase"/>
    <property type="match status" value="1"/>
</dbReference>
<dbReference type="GeneID" id="92044715"/>
<proteinExistence type="inferred from homology"/>
<evidence type="ECO:0000313" key="8">
    <source>
        <dbReference type="EMBL" id="KAK8079522.1"/>
    </source>
</evidence>
<evidence type="ECO:0000256" key="3">
    <source>
        <dbReference type="ARBA" id="ARBA00022737"/>
    </source>
</evidence>
<keyword evidence="3" id="KW-0677">Repeat</keyword>
<comment type="similarity">
    <text evidence="1">Belongs to the WD repeat ESC family.</text>
</comment>
<keyword evidence="2 6" id="KW-0853">WD repeat</keyword>
<evidence type="ECO:0000256" key="5">
    <source>
        <dbReference type="ARBA" id="ARBA00023163"/>
    </source>
</evidence>
<accession>A0ABR1W903</accession>
<evidence type="ECO:0000256" key="1">
    <source>
        <dbReference type="ARBA" id="ARBA00008075"/>
    </source>
</evidence>
<dbReference type="PANTHER" id="PTHR10253">
    <property type="entry name" value="POLYCOMB PROTEIN"/>
    <property type="match status" value="1"/>
</dbReference>
<feature type="repeat" description="WD" evidence="6">
    <location>
        <begin position="157"/>
        <end position="199"/>
    </location>
</feature>
<gene>
    <name evidence="8" type="ORF">PG997_007340</name>
</gene>
<keyword evidence="9" id="KW-1185">Reference proteome</keyword>
<evidence type="ECO:0000256" key="4">
    <source>
        <dbReference type="ARBA" id="ARBA00023015"/>
    </source>
</evidence>
<keyword evidence="5" id="KW-0804">Transcription</keyword>
<dbReference type="EMBL" id="JAQQWN010000006">
    <property type="protein sequence ID" value="KAK8079522.1"/>
    <property type="molecule type" value="Genomic_DNA"/>
</dbReference>
<keyword evidence="4" id="KW-0805">Transcription regulation</keyword>
<sequence length="533" mass="59737">MPPATQYNEWDLPRLKISIGFEVCHVRFVLLFSARRYLYWLVTIVVLVVEPVGEEAVTYHLLAEFFDVKFYPYLDPSEDPIFAAVSKKHIVIYRLSSTSVPPYELIQLFRDDDATAVNCSCTWSKDRETGIPYLCVAGWDRKIKVYDVVNGTLAKTFVGHGAEINDLATCPTNPYLIASASDDTTVRIWSLDPADEKQPCVCILGGEGHSSGLLTIAFHNCGRYVLSAGHDNCVCLWTLPDLSTRDTGRNPVPPIVVHYPHFFTSEVHGGIVDCVAFFGDLVLSRACHEDVIVMWRIEGFSSQDPPPLASSAPTTSDTERLTRSAFAPATASENPPQYTRLVQFHTPGSGHQFYMRFKLFHVVDKHPVLAFGNAHSTIFFWDFARLTGYHAFMSELDDPNRDHPVQRPSWLMPVQHRQNKGDVVSKLKDAEDKDSVASGRTGSDLEGGQSSLGSHYSEETLKNWSSRYDIKSVETPVVAHYSSAISVKDFIGRQVAWSPGGEWCIVVGSKNLAFVLQRWQKTQKELLKDEKKP</sequence>
<dbReference type="InterPro" id="IPR015943">
    <property type="entry name" value="WD40/YVTN_repeat-like_dom_sf"/>
</dbReference>
<dbReference type="InterPro" id="IPR001680">
    <property type="entry name" value="WD40_rpt"/>
</dbReference>
<dbReference type="InterPro" id="IPR036322">
    <property type="entry name" value="WD40_repeat_dom_sf"/>
</dbReference>
<name>A0ABR1W903_9PEZI</name>
<dbReference type="SUPFAM" id="SSF50978">
    <property type="entry name" value="WD40 repeat-like"/>
    <property type="match status" value="1"/>
</dbReference>
<dbReference type="Proteomes" id="UP001433268">
    <property type="component" value="Unassembled WGS sequence"/>
</dbReference>
<dbReference type="SMART" id="SM00320">
    <property type="entry name" value="WD40"/>
    <property type="match status" value="3"/>
</dbReference>
<organism evidence="8 9">
    <name type="scientific">Apiospora hydei</name>
    <dbReference type="NCBI Taxonomy" id="1337664"/>
    <lineage>
        <taxon>Eukaryota</taxon>
        <taxon>Fungi</taxon>
        <taxon>Dikarya</taxon>
        <taxon>Ascomycota</taxon>
        <taxon>Pezizomycotina</taxon>
        <taxon>Sordariomycetes</taxon>
        <taxon>Xylariomycetidae</taxon>
        <taxon>Amphisphaeriales</taxon>
        <taxon>Apiosporaceae</taxon>
        <taxon>Apiospora</taxon>
    </lineage>
</organism>
<evidence type="ECO:0000256" key="7">
    <source>
        <dbReference type="SAM" id="MobiDB-lite"/>
    </source>
</evidence>
<feature type="compositionally biased region" description="Basic and acidic residues" evidence="7">
    <location>
        <begin position="419"/>
        <end position="435"/>
    </location>
</feature>
<dbReference type="PROSITE" id="PS50082">
    <property type="entry name" value="WD_REPEATS_2"/>
    <property type="match status" value="2"/>
</dbReference>
<evidence type="ECO:0000256" key="6">
    <source>
        <dbReference type="PROSITE-ProRule" id="PRU00221"/>
    </source>
</evidence>